<evidence type="ECO:0008006" key="3">
    <source>
        <dbReference type="Google" id="ProtNLM"/>
    </source>
</evidence>
<dbReference type="NCBIfam" id="NF038084">
    <property type="entry name" value="DHCW_cupin"/>
    <property type="match status" value="1"/>
</dbReference>
<evidence type="ECO:0000313" key="1">
    <source>
        <dbReference type="EMBL" id="RKG99815.1"/>
    </source>
</evidence>
<comment type="caution">
    <text evidence="1">The sequence shown here is derived from an EMBL/GenBank/DDBJ whole genome shotgun (WGS) entry which is preliminary data.</text>
</comment>
<dbReference type="InterPro" id="IPR011051">
    <property type="entry name" value="RmlC_Cupin_sf"/>
</dbReference>
<proteinExistence type="predicted"/>
<protein>
    <recommendedName>
        <fullName evidence="3">DHCW motif cupin fold protein</fullName>
    </recommendedName>
</protein>
<dbReference type="OrthoDB" id="9794443at2"/>
<reference evidence="2" key="1">
    <citation type="submission" date="2018-09" db="EMBL/GenBank/DDBJ databases">
        <authorList>
            <person name="Livingstone P.G."/>
            <person name="Whitworth D.E."/>
        </authorList>
    </citation>
    <scope>NUCLEOTIDE SEQUENCE [LARGE SCALE GENOMIC DNA]</scope>
    <source>
        <strain evidence="2">CA043D</strain>
    </source>
</reference>
<sequence>MKISNIPFSTADWNTIQPTEHPGTSGKALWRTIQAGDIRVRLVEYTPGYVADHWCSRGHILLVLEGTLHTELKDGRHFELGPMMSYQVADDDGAHRSSTETGARLFIVD</sequence>
<dbReference type="Proteomes" id="UP000268313">
    <property type="component" value="Unassembled WGS sequence"/>
</dbReference>
<dbReference type="SUPFAM" id="SSF51182">
    <property type="entry name" value="RmlC-like cupins"/>
    <property type="match status" value="1"/>
</dbReference>
<evidence type="ECO:0000313" key="2">
    <source>
        <dbReference type="Proteomes" id="UP000268313"/>
    </source>
</evidence>
<dbReference type="Gene3D" id="2.60.120.10">
    <property type="entry name" value="Jelly Rolls"/>
    <property type="match status" value="1"/>
</dbReference>
<dbReference type="EMBL" id="RAWE01000106">
    <property type="protein sequence ID" value="RKG99815.1"/>
    <property type="molecule type" value="Genomic_DNA"/>
</dbReference>
<name>A0A3A8JXD6_9BACT</name>
<dbReference type="InterPro" id="IPR047713">
    <property type="entry name" value="DHCW_cupin"/>
</dbReference>
<accession>A0A3A8JXD6</accession>
<gene>
    <name evidence="1" type="ORF">D7X32_25485</name>
</gene>
<dbReference type="InterPro" id="IPR014710">
    <property type="entry name" value="RmlC-like_jellyroll"/>
</dbReference>
<dbReference type="AlphaFoldDB" id="A0A3A8JXD6"/>
<keyword evidence="2" id="KW-1185">Reference proteome</keyword>
<organism evidence="1 2">
    <name type="scientific">Corallococcus carmarthensis</name>
    <dbReference type="NCBI Taxonomy" id="2316728"/>
    <lineage>
        <taxon>Bacteria</taxon>
        <taxon>Pseudomonadati</taxon>
        <taxon>Myxococcota</taxon>
        <taxon>Myxococcia</taxon>
        <taxon>Myxococcales</taxon>
        <taxon>Cystobacterineae</taxon>
        <taxon>Myxococcaceae</taxon>
        <taxon>Corallococcus</taxon>
    </lineage>
</organism>